<proteinExistence type="predicted"/>
<accession>A0A543JGF6</accession>
<feature type="domain" description="DUF397" evidence="1">
    <location>
        <begin position="2"/>
        <end position="52"/>
    </location>
</feature>
<gene>
    <name evidence="2" type="ORF">FHX81_4283</name>
</gene>
<evidence type="ECO:0000259" key="1">
    <source>
        <dbReference type="Pfam" id="PF04149"/>
    </source>
</evidence>
<dbReference type="EMBL" id="VFPP01000001">
    <property type="protein sequence ID" value="TQM81896.1"/>
    <property type="molecule type" value="Genomic_DNA"/>
</dbReference>
<comment type="caution">
    <text evidence="2">The sequence shown here is derived from an EMBL/GenBank/DDBJ whole genome shotgun (WGS) entry which is preliminary data.</text>
</comment>
<evidence type="ECO:0000313" key="3">
    <source>
        <dbReference type="Proteomes" id="UP000316628"/>
    </source>
</evidence>
<sequence>MWRKSSRSNNGNNSNCVEVSLVGRSARVRDSKNPTGPTVALPDWQAFLDAAKRGRFGA</sequence>
<dbReference type="Pfam" id="PF04149">
    <property type="entry name" value="DUF397"/>
    <property type="match status" value="1"/>
</dbReference>
<dbReference type="InterPro" id="IPR007278">
    <property type="entry name" value="DUF397"/>
</dbReference>
<reference evidence="2 3" key="1">
    <citation type="submission" date="2019-06" db="EMBL/GenBank/DDBJ databases">
        <title>Sequencing the genomes of 1000 actinobacteria strains.</title>
        <authorList>
            <person name="Klenk H.-P."/>
        </authorList>
    </citation>
    <scope>NUCLEOTIDE SEQUENCE [LARGE SCALE GENOMIC DNA]</scope>
    <source>
        <strain evidence="2 3">DSM 45456</strain>
    </source>
</reference>
<keyword evidence="3" id="KW-1185">Reference proteome</keyword>
<dbReference type="AlphaFoldDB" id="A0A543JGF6"/>
<protein>
    <submittedName>
        <fullName evidence="2">Uncharacterized protein DUF397</fullName>
    </submittedName>
</protein>
<name>A0A543JGF6_9PSEU</name>
<organism evidence="2 3">
    <name type="scientific">Saccharothrix saharensis</name>
    <dbReference type="NCBI Taxonomy" id="571190"/>
    <lineage>
        <taxon>Bacteria</taxon>
        <taxon>Bacillati</taxon>
        <taxon>Actinomycetota</taxon>
        <taxon>Actinomycetes</taxon>
        <taxon>Pseudonocardiales</taxon>
        <taxon>Pseudonocardiaceae</taxon>
        <taxon>Saccharothrix</taxon>
    </lineage>
</organism>
<dbReference type="Proteomes" id="UP000316628">
    <property type="component" value="Unassembled WGS sequence"/>
</dbReference>
<evidence type="ECO:0000313" key="2">
    <source>
        <dbReference type="EMBL" id="TQM81896.1"/>
    </source>
</evidence>